<accession>A0A9P4HE71</accession>
<dbReference type="Proteomes" id="UP000799777">
    <property type="component" value="Unassembled WGS sequence"/>
</dbReference>
<feature type="non-terminal residue" evidence="1">
    <location>
        <position position="1"/>
    </location>
</feature>
<feature type="non-terminal residue" evidence="1">
    <location>
        <position position="435"/>
    </location>
</feature>
<evidence type="ECO:0000313" key="1">
    <source>
        <dbReference type="EMBL" id="KAF2033175.1"/>
    </source>
</evidence>
<gene>
    <name evidence="1" type="ORF">EK21DRAFT_48071</name>
</gene>
<organism evidence="1 2">
    <name type="scientific">Setomelanomma holmii</name>
    <dbReference type="NCBI Taxonomy" id="210430"/>
    <lineage>
        <taxon>Eukaryota</taxon>
        <taxon>Fungi</taxon>
        <taxon>Dikarya</taxon>
        <taxon>Ascomycota</taxon>
        <taxon>Pezizomycotina</taxon>
        <taxon>Dothideomycetes</taxon>
        <taxon>Pleosporomycetidae</taxon>
        <taxon>Pleosporales</taxon>
        <taxon>Pleosporineae</taxon>
        <taxon>Phaeosphaeriaceae</taxon>
        <taxon>Setomelanomma</taxon>
    </lineage>
</organism>
<keyword evidence="2" id="KW-1185">Reference proteome</keyword>
<dbReference type="EMBL" id="ML978168">
    <property type="protein sequence ID" value="KAF2033175.1"/>
    <property type="molecule type" value="Genomic_DNA"/>
</dbReference>
<dbReference type="OrthoDB" id="309640at2759"/>
<evidence type="ECO:0000313" key="2">
    <source>
        <dbReference type="Proteomes" id="UP000799777"/>
    </source>
</evidence>
<protein>
    <submittedName>
        <fullName evidence="1">Uncharacterized protein</fullName>
    </submittedName>
</protein>
<reference evidence="1" key="1">
    <citation type="journal article" date="2020" name="Stud. Mycol.">
        <title>101 Dothideomycetes genomes: a test case for predicting lifestyles and emergence of pathogens.</title>
        <authorList>
            <person name="Haridas S."/>
            <person name="Albert R."/>
            <person name="Binder M."/>
            <person name="Bloem J."/>
            <person name="Labutti K."/>
            <person name="Salamov A."/>
            <person name="Andreopoulos B."/>
            <person name="Baker S."/>
            <person name="Barry K."/>
            <person name="Bills G."/>
            <person name="Bluhm B."/>
            <person name="Cannon C."/>
            <person name="Castanera R."/>
            <person name="Culley D."/>
            <person name="Daum C."/>
            <person name="Ezra D."/>
            <person name="Gonzalez J."/>
            <person name="Henrissat B."/>
            <person name="Kuo A."/>
            <person name="Liang C."/>
            <person name="Lipzen A."/>
            <person name="Lutzoni F."/>
            <person name="Magnuson J."/>
            <person name="Mondo S."/>
            <person name="Nolan M."/>
            <person name="Ohm R."/>
            <person name="Pangilinan J."/>
            <person name="Park H.-J."/>
            <person name="Ramirez L."/>
            <person name="Alfaro M."/>
            <person name="Sun H."/>
            <person name="Tritt A."/>
            <person name="Yoshinaga Y."/>
            <person name="Zwiers L.-H."/>
            <person name="Turgeon B."/>
            <person name="Goodwin S."/>
            <person name="Spatafora J."/>
            <person name="Crous P."/>
            <person name="Grigoriev I."/>
        </authorList>
    </citation>
    <scope>NUCLEOTIDE SEQUENCE</scope>
    <source>
        <strain evidence="1">CBS 110217</strain>
    </source>
</reference>
<name>A0A9P4HE71_9PLEO</name>
<proteinExistence type="predicted"/>
<comment type="caution">
    <text evidence="1">The sequence shown here is derived from an EMBL/GenBank/DDBJ whole genome shotgun (WGS) entry which is preliminary data.</text>
</comment>
<dbReference type="AlphaFoldDB" id="A0A9P4HE71"/>
<sequence>APPAAPKTNIASSRVTESWKEDLTIEEKWATRPNKIAREFIKAQTGTNPQFDVKMALQKSVKEPEYALRDVEIRDGLWQIMDSMDQLTKNYFGYHIEQPNGMLPASYFEHFPAETAKIIGCVASGGPTGVHGWNDLFVDEPKRCALVAAIIGNVIVEQVFQHMLFGGNEKDIQAMIQLQRDHKDEDGFERNRYYASCIRSTLKPADSKHFQLPTNLSNHVNYIVAAIYKHILPFEQPYTRSDSGPPRPFLVRDIHDIVVQAALLSISMRLDPHTVYYFEPMFKEDTFTASRMECFNQKQMELQNPRQNCKDEQLTPEEIVRRSKISEKEKKRAKNDDPLTQIAIMDSVTAYRLGGWEMPSSTLEKQQFEKPEWARKGVRARMLTHGWVYCRWGRARRFKDGKTDDRADAHGDQWKDGFKEFTDVDGVIDWLGMER</sequence>